<dbReference type="AlphaFoldDB" id="A0A848DA95"/>
<dbReference type="GO" id="GO:0000287">
    <property type="term" value="F:magnesium ion binding"/>
    <property type="evidence" value="ECO:0007669"/>
    <property type="project" value="InterPro"/>
</dbReference>
<dbReference type="GO" id="GO:0009036">
    <property type="term" value="F:type II site-specific deoxyribonuclease activity"/>
    <property type="evidence" value="ECO:0007669"/>
    <property type="project" value="InterPro"/>
</dbReference>
<dbReference type="InterPro" id="IPR015278">
    <property type="entry name" value="BglII-like"/>
</dbReference>
<protein>
    <recommendedName>
        <fullName evidence="3">Restriction endonuclease BglII</fullName>
    </recommendedName>
</protein>
<dbReference type="InterPro" id="IPR011335">
    <property type="entry name" value="Restrct_endonuc-II-like"/>
</dbReference>
<proteinExistence type="predicted"/>
<dbReference type="GO" id="GO:0009307">
    <property type="term" value="P:DNA restriction-modification system"/>
    <property type="evidence" value="ECO:0007669"/>
    <property type="project" value="InterPro"/>
</dbReference>
<dbReference type="Gene3D" id="3.40.91.20">
    <property type="match status" value="1"/>
</dbReference>
<dbReference type="Proteomes" id="UP000606580">
    <property type="component" value="Unassembled WGS sequence"/>
</dbReference>
<name>A0A848DA95_9EURY</name>
<evidence type="ECO:0008006" key="3">
    <source>
        <dbReference type="Google" id="ProtNLM"/>
    </source>
</evidence>
<sequence length="212" mass="25156">METVYTYSHLGGEEILMVRYPDLNDEINDIITSIRNPGRNKVSKEKTMVEKRLYSPGEINRLFKEAFGEKDWYELKDYFDIELPNYPHTIKNAYKQCDFFKGDVLIEVQFGKYAFMFYDLAKFQYFFNMGKIKLGVEIVPCHLLHKQMSTGVSYGEQLVYDLERLSKNFPSVPVKIILIDMPIESDDYNEEERIEILNVRKELEKMLVAWKR</sequence>
<dbReference type="EMBL" id="WNEG01000090">
    <property type="protein sequence ID" value="NMG83568.1"/>
    <property type="molecule type" value="Genomic_DNA"/>
</dbReference>
<gene>
    <name evidence="1" type="ORF">GIS02_05105</name>
</gene>
<dbReference type="SUPFAM" id="SSF52980">
    <property type="entry name" value="Restriction endonuclease-like"/>
    <property type="match status" value="1"/>
</dbReference>
<dbReference type="InterPro" id="IPR011338">
    <property type="entry name" value="BamHI/BglII/BstY"/>
</dbReference>
<accession>A0A848DA95</accession>
<comment type="caution">
    <text evidence="1">The sequence shown here is derived from an EMBL/GenBank/DDBJ whole genome shotgun (WGS) entry which is preliminary data.</text>
</comment>
<evidence type="ECO:0000313" key="2">
    <source>
        <dbReference type="Proteomes" id="UP000606580"/>
    </source>
</evidence>
<organism evidence="1 2">
    <name type="scientific">Candidatus Ethanoperedens thermophilum</name>
    <dbReference type="NCBI Taxonomy" id="2766897"/>
    <lineage>
        <taxon>Archaea</taxon>
        <taxon>Methanobacteriati</taxon>
        <taxon>Methanobacteriota</taxon>
        <taxon>Stenosarchaea group</taxon>
        <taxon>Methanomicrobia</taxon>
        <taxon>Methanosarcinales</taxon>
        <taxon>Methanosarcinales incertae sedis</taxon>
        <taxon>GOM Arc I cluster</taxon>
        <taxon>Candidatus Ethanoperedens</taxon>
    </lineage>
</organism>
<dbReference type="Pfam" id="PF09195">
    <property type="entry name" value="Endonuc-BglII"/>
    <property type="match status" value="1"/>
</dbReference>
<evidence type="ECO:0000313" key="1">
    <source>
        <dbReference type="EMBL" id="NMG83568.1"/>
    </source>
</evidence>
<dbReference type="CDD" id="cd22317">
    <property type="entry name" value="BstYI-like"/>
    <property type="match status" value="1"/>
</dbReference>
<dbReference type="GO" id="GO:0003677">
    <property type="term" value="F:DNA binding"/>
    <property type="evidence" value="ECO:0007669"/>
    <property type="project" value="InterPro"/>
</dbReference>
<reference evidence="1" key="1">
    <citation type="journal article" date="2020" name="MBio">
        <title>'Candidatus Ethanoperedens,' a Thermophilic Genus of Archaea Mediating the Anaerobic Oxidation of Ethane.</title>
        <authorList>
            <person name="Hahn C.J."/>
            <person name="Laso-Perez R."/>
            <person name="Vulcano F."/>
            <person name="Vaziourakis K.M."/>
            <person name="Stokke R."/>
            <person name="Steen I.H."/>
            <person name="Teske A."/>
            <person name="Boetius A."/>
            <person name="Liebeke M."/>
            <person name="Amann R."/>
            <person name="Knittel K."/>
            <person name="Wegener G."/>
        </authorList>
    </citation>
    <scope>NUCLEOTIDE SEQUENCE</scope>
    <source>
        <strain evidence="1">GoM-Arc1-LC-WB58</strain>
    </source>
</reference>